<dbReference type="VEuPathDB" id="TriTrypDB:LtaPh_1305700"/>
<organism evidence="4 5">
    <name type="scientific">Leishmania tarentolae</name>
    <name type="common">Sauroleishmania tarentolae</name>
    <dbReference type="NCBI Taxonomy" id="5689"/>
    <lineage>
        <taxon>Eukaryota</taxon>
        <taxon>Discoba</taxon>
        <taxon>Euglenozoa</taxon>
        <taxon>Kinetoplastea</taxon>
        <taxon>Metakinetoplastina</taxon>
        <taxon>Trypanosomatida</taxon>
        <taxon>Trypanosomatidae</taxon>
        <taxon>Leishmaniinae</taxon>
        <taxon>Leishmania</taxon>
        <taxon>lizard Leishmania</taxon>
    </lineage>
</organism>
<dbReference type="InterPro" id="IPR000994">
    <property type="entry name" value="Pept_M24"/>
</dbReference>
<feature type="compositionally biased region" description="Polar residues" evidence="2">
    <location>
        <begin position="266"/>
        <end position="275"/>
    </location>
</feature>
<dbReference type="SUPFAM" id="SSF55920">
    <property type="entry name" value="Creatinase/aminopeptidase"/>
    <property type="match status" value="1"/>
</dbReference>
<gene>
    <name evidence="4" type="ORF">LtaPh_1305700</name>
</gene>
<feature type="region of interest" description="Disordered" evidence="2">
    <location>
        <begin position="154"/>
        <end position="175"/>
    </location>
</feature>
<feature type="compositionally biased region" description="Low complexity" evidence="2">
    <location>
        <begin position="227"/>
        <end position="258"/>
    </location>
</feature>
<sequence>MHLSPPQKKEDTTLSYVPVQAVDSPVCVCVCVCDCVGCSLAGSYELTWKSFSTRWNRAPLLSCSPFVFCMSCPLPVRSHNDQQNTHDMSVCPRRPLSYSSRRFLPFSSLPKRAHTHLQRLLTHTRTHIHTQSCTSGAFSTPIALYRHTEVHTEKMGRGYSASRSKSGRPTLRMKRSRSMSLHALKKNMDAHAAAKAANGGSLGASSSSAAETEVPRKALKVVRQRRTPSSSLSSSTATVSATPTAAKATMTAAATKVKSTGDHGRTTTTSASPRSKSAAFRRNLKDLEKQFDDAMEASEDEEETVMNTTTMTKYKECGRVVDVVLDQLSAACVPGANTKVLCDTGDEEVALRLKALFVKTKGADGKRLTRGISYPTNVSVNEMLCNDSPFRMEDGNILKEGDVVKLHVGCHLDGYPVSAARTVIVTTRAASAATEGDEEEAQRKRSSTTVTLPSRSAVGNTIEAARVALLTMMHALRPGVLNADITDLIAAVGQHYGVQAVEGVLSNRSKRWVPDGIDCIIARRVTSEDPHQDVADCEVGEHQVWCLDVAFTNNHNYRITLAEKPVTLFRRTPADFDADARVRQANAMLQEITDTHFCFPFHFKSLSNPLKGKLGIHVLEKKGVVDKLPPLRTKHGHVTARFSATVAVTAKRVTVLCGAPPTTPVATPPTMRSTVSEDTLGAEVLAVLRRPYEFSDARARVTAKSASDKSSPATKRMRVEAVENEE</sequence>
<dbReference type="Proteomes" id="UP000419144">
    <property type="component" value="Unassembled WGS sequence"/>
</dbReference>
<reference evidence="4" key="1">
    <citation type="submission" date="2019-11" db="EMBL/GenBank/DDBJ databases">
        <title>Leishmania tarentolae CDS.</title>
        <authorList>
            <person name="Goto Y."/>
            <person name="Yamagishi J."/>
        </authorList>
    </citation>
    <scope>NUCLEOTIDE SEQUENCE [LARGE SCALE GENOMIC DNA]</scope>
    <source>
        <strain evidence="4">Parrot Tar II</strain>
    </source>
</reference>
<feature type="compositionally biased region" description="Basic and acidic residues" evidence="2">
    <location>
        <begin position="717"/>
        <end position="726"/>
    </location>
</feature>
<dbReference type="OrthoDB" id="5876363at2759"/>
<dbReference type="InterPro" id="IPR047113">
    <property type="entry name" value="PA2G4/ARX1"/>
</dbReference>
<dbReference type="InterPro" id="IPR036388">
    <property type="entry name" value="WH-like_DNA-bd_sf"/>
</dbReference>
<dbReference type="SUPFAM" id="SSF46785">
    <property type="entry name" value="Winged helix' DNA-binding domain"/>
    <property type="match status" value="1"/>
</dbReference>
<keyword evidence="5" id="KW-1185">Reference proteome</keyword>
<proteinExistence type="inferred from homology"/>
<dbReference type="InterPro" id="IPR036390">
    <property type="entry name" value="WH_DNA-bd_sf"/>
</dbReference>
<dbReference type="PANTHER" id="PTHR10804">
    <property type="entry name" value="PROTEASE FAMILY M24 METHIONYL AMINOPEPTIDASE, AMINOPEPTIDASE P"/>
    <property type="match status" value="1"/>
</dbReference>
<feature type="compositionally biased region" description="Polar residues" evidence="2">
    <location>
        <begin position="704"/>
        <end position="713"/>
    </location>
</feature>
<feature type="domain" description="Peptidase M24" evidence="3">
    <location>
        <begin position="313"/>
        <end position="498"/>
    </location>
</feature>
<evidence type="ECO:0000256" key="2">
    <source>
        <dbReference type="SAM" id="MobiDB-lite"/>
    </source>
</evidence>
<feature type="region of interest" description="Disordered" evidence="2">
    <location>
        <begin position="700"/>
        <end position="726"/>
    </location>
</feature>
<feature type="region of interest" description="Disordered" evidence="2">
    <location>
        <begin position="189"/>
        <end position="280"/>
    </location>
</feature>
<dbReference type="EMBL" id="BLBS01000017">
    <property type="protein sequence ID" value="GET86918.1"/>
    <property type="molecule type" value="Genomic_DNA"/>
</dbReference>
<dbReference type="Gene3D" id="3.90.230.10">
    <property type="entry name" value="Creatinase/methionine aminopeptidase superfamily"/>
    <property type="match status" value="1"/>
</dbReference>
<evidence type="ECO:0000313" key="4">
    <source>
        <dbReference type="EMBL" id="GET86918.1"/>
    </source>
</evidence>
<comment type="caution">
    <text evidence="4">The sequence shown here is derived from an EMBL/GenBank/DDBJ whole genome shotgun (WGS) entry which is preliminary data.</text>
</comment>
<evidence type="ECO:0000256" key="1">
    <source>
        <dbReference type="ARBA" id="ARBA00007319"/>
    </source>
</evidence>
<evidence type="ECO:0000313" key="5">
    <source>
        <dbReference type="Proteomes" id="UP000419144"/>
    </source>
</evidence>
<dbReference type="CDD" id="cd01089">
    <property type="entry name" value="PA2G4-like"/>
    <property type="match status" value="1"/>
</dbReference>
<dbReference type="AlphaFoldDB" id="A0A640KC97"/>
<dbReference type="PANTHER" id="PTHR10804:SF11">
    <property type="entry name" value="PROLIFERATION-ASSOCIATED PROTEIN 2G4"/>
    <property type="match status" value="1"/>
</dbReference>
<feature type="compositionally biased region" description="Low complexity" evidence="2">
    <location>
        <begin position="190"/>
        <end position="210"/>
    </location>
</feature>
<evidence type="ECO:0000259" key="3">
    <source>
        <dbReference type="Pfam" id="PF00557"/>
    </source>
</evidence>
<dbReference type="InterPro" id="IPR036005">
    <property type="entry name" value="Creatinase/aminopeptidase-like"/>
</dbReference>
<feature type="compositionally biased region" description="Basic residues" evidence="2">
    <location>
        <begin position="217"/>
        <end position="226"/>
    </location>
</feature>
<dbReference type="Gene3D" id="1.10.10.10">
    <property type="entry name" value="Winged helix-like DNA-binding domain superfamily/Winged helix DNA-binding domain"/>
    <property type="match status" value="1"/>
</dbReference>
<accession>A0A640KC97</accession>
<comment type="similarity">
    <text evidence="1">Belongs to the peptidase M24 family.</text>
</comment>
<feature type="region of interest" description="Disordered" evidence="2">
    <location>
        <begin position="430"/>
        <end position="450"/>
    </location>
</feature>
<name>A0A640KC97_LEITA</name>
<dbReference type="Pfam" id="PF00557">
    <property type="entry name" value="Peptidase_M24"/>
    <property type="match status" value="1"/>
</dbReference>
<protein>
    <recommendedName>
        <fullName evidence="3">Peptidase M24 domain-containing protein</fullName>
    </recommendedName>
</protein>